<comment type="subcellular location">
    <subcellularLocation>
        <location evidence="1">Nucleus</location>
        <location evidence="1">Nucleolus</location>
    </subcellularLocation>
</comment>
<reference evidence="7" key="2">
    <citation type="submission" date="2023-05" db="EMBL/GenBank/DDBJ databases">
        <authorList>
            <person name="Schelkunov M.I."/>
        </authorList>
    </citation>
    <scope>NUCLEOTIDE SEQUENCE</scope>
    <source>
        <strain evidence="7">Hsosn_3</strain>
        <tissue evidence="7">Leaf</tissue>
    </source>
</reference>
<evidence type="ECO:0000256" key="5">
    <source>
        <dbReference type="ARBA" id="ARBA00023242"/>
    </source>
</evidence>
<dbReference type="PANTHER" id="PTHR14440">
    <property type="entry name" value="DNA-DIRECTED RNA POLYMERASE I SUBUNIT RPA49"/>
    <property type="match status" value="1"/>
</dbReference>
<organism evidence="7 8">
    <name type="scientific">Heracleum sosnowskyi</name>
    <dbReference type="NCBI Taxonomy" id="360622"/>
    <lineage>
        <taxon>Eukaryota</taxon>
        <taxon>Viridiplantae</taxon>
        <taxon>Streptophyta</taxon>
        <taxon>Embryophyta</taxon>
        <taxon>Tracheophyta</taxon>
        <taxon>Spermatophyta</taxon>
        <taxon>Magnoliopsida</taxon>
        <taxon>eudicotyledons</taxon>
        <taxon>Gunneridae</taxon>
        <taxon>Pentapetalae</taxon>
        <taxon>asterids</taxon>
        <taxon>campanulids</taxon>
        <taxon>Apiales</taxon>
        <taxon>Apiaceae</taxon>
        <taxon>Apioideae</taxon>
        <taxon>apioid superclade</taxon>
        <taxon>Tordylieae</taxon>
        <taxon>Tordyliinae</taxon>
        <taxon>Heracleum</taxon>
    </lineage>
</organism>
<evidence type="ECO:0000256" key="1">
    <source>
        <dbReference type="ARBA" id="ARBA00004604"/>
    </source>
</evidence>
<dbReference type="GO" id="GO:0005730">
    <property type="term" value="C:nucleolus"/>
    <property type="evidence" value="ECO:0007669"/>
    <property type="project" value="UniProtKB-SubCell"/>
</dbReference>
<dbReference type="AlphaFoldDB" id="A0AAD8M358"/>
<evidence type="ECO:0000256" key="2">
    <source>
        <dbReference type="ARBA" id="ARBA00009430"/>
    </source>
</evidence>
<dbReference type="GO" id="GO:0006351">
    <property type="term" value="P:DNA-templated transcription"/>
    <property type="evidence" value="ECO:0007669"/>
    <property type="project" value="InterPro"/>
</dbReference>
<keyword evidence="4" id="KW-0804">Transcription</keyword>
<keyword evidence="6" id="KW-1133">Transmembrane helix</keyword>
<protein>
    <submittedName>
        <fullName evidence="7">Uncharacterized protein</fullName>
    </submittedName>
</protein>
<comment type="caution">
    <text evidence="7">The sequence shown here is derived from an EMBL/GenBank/DDBJ whole genome shotgun (WGS) entry which is preliminary data.</text>
</comment>
<dbReference type="GO" id="GO:0000428">
    <property type="term" value="C:DNA-directed RNA polymerase complex"/>
    <property type="evidence" value="ECO:0007669"/>
    <property type="project" value="UniProtKB-KW"/>
</dbReference>
<feature type="transmembrane region" description="Helical" evidence="6">
    <location>
        <begin position="205"/>
        <end position="230"/>
    </location>
</feature>
<evidence type="ECO:0000313" key="7">
    <source>
        <dbReference type="EMBL" id="KAK1358996.1"/>
    </source>
</evidence>
<evidence type="ECO:0000256" key="4">
    <source>
        <dbReference type="ARBA" id="ARBA00023163"/>
    </source>
</evidence>
<keyword evidence="5" id="KW-0539">Nucleus</keyword>
<reference evidence="7" key="1">
    <citation type="submission" date="2023-02" db="EMBL/GenBank/DDBJ databases">
        <title>Genome of toxic invasive species Heracleum sosnowskyi carries increased number of genes despite the absence of recent whole-genome duplications.</title>
        <authorList>
            <person name="Schelkunov M."/>
            <person name="Shtratnikova V."/>
            <person name="Makarenko M."/>
            <person name="Klepikova A."/>
            <person name="Omelchenko D."/>
            <person name="Novikova G."/>
            <person name="Obukhova E."/>
            <person name="Bogdanov V."/>
            <person name="Penin A."/>
            <person name="Logacheva M."/>
        </authorList>
    </citation>
    <scope>NUCLEOTIDE SEQUENCE</scope>
    <source>
        <strain evidence="7">Hsosn_3</strain>
        <tissue evidence="7">Leaf</tissue>
    </source>
</reference>
<keyword evidence="8" id="KW-1185">Reference proteome</keyword>
<proteinExistence type="inferred from homology"/>
<dbReference type="InterPro" id="IPR009668">
    <property type="entry name" value="RNA_pol-assoc_fac_A49-like"/>
</dbReference>
<comment type="similarity">
    <text evidence="2">Belongs to the eukaryotic RPA49/POLR1E RNA polymerase subunit family.</text>
</comment>
<name>A0AAD8M358_9APIA</name>
<keyword evidence="6" id="KW-0472">Membrane</keyword>
<gene>
    <name evidence="7" type="ORF">POM88_043470</name>
</gene>
<dbReference type="EMBL" id="JAUIZM010000010">
    <property type="protein sequence ID" value="KAK1358996.1"/>
    <property type="molecule type" value="Genomic_DNA"/>
</dbReference>
<keyword evidence="6" id="KW-0812">Transmembrane</keyword>
<dbReference type="GO" id="GO:0003677">
    <property type="term" value="F:DNA binding"/>
    <property type="evidence" value="ECO:0007669"/>
    <property type="project" value="InterPro"/>
</dbReference>
<keyword evidence="3" id="KW-0240">DNA-directed RNA polymerase</keyword>
<evidence type="ECO:0000256" key="6">
    <source>
        <dbReference type="SAM" id="Phobius"/>
    </source>
</evidence>
<evidence type="ECO:0000256" key="3">
    <source>
        <dbReference type="ARBA" id="ARBA00022478"/>
    </source>
</evidence>
<sequence length="238" mass="26206">MQTVHTDPDKISPLVGYFPTSFDPFKDSGDSSEVNVYQNVKRSSRFQVLLKPRGSEVNFVGTNYSGEAAVPQLCTYALWVLDKDTQTLKIVPITSNKNREGVVLDIDDDGLTASHAGLLKEGLEIFIDMVSEYNVERSMGHYGRKVTYEDKTPPKFQIKEDGETIRLLLEDDLAASGTRTVVVRSPRGVKSSSLFSDQSTLEMKLGWRIIVGTIIGILGATLGSVGGIYYTPAYSNLL</sequence>
<dbReference type="Proteomes" id="UP001237642">
    <property type="component" value="Unassembled WGS sequence"/>
</dbReference>
<evidence type="ECO:0000313" key="8">
    <source>
        <dbReference type="Proteomes" id="UP001237642"/>
    </source>
</evidence>
<accession>A0AAD8M358</accession>